<evidence type="ECO:0000313" key="1">
    <source>
        <dbReference type="EMBL" id="AGK96361.1"/>
    </source>
</evidence>
<evidence type="ECO:0000313" key="2">
    <source>
        <dbReference type="Proteomes" id="UP000013523"/>
    </source>
</evidence>
<dbReference type="SUPFAM" id="SSF53474">
    <property type="entry name" value="alpha/beta-Hydrolases"/>
    <property type="match status" value="1"/>
</dbReference>
<dbReference type="Proteomes" id="UP000013523">
    <property type="component" value="Chromosome"/>
</dbReference>
<keyword evidence="1" id="KW-0808">Transferase</keyword>
<keyword evidence="2" id="KW-1185">Reference proteome</keyword>
<keyword evidence="1" id="KW-0012">Acyltransferase</keyword>
<organism evidence="1 2">
    <name type="scientific">Clostridium pasteurianum BC1</name>
    <dbReference type="NCBI Taxonomy" id="86416"/>
    <lineage>
        <taxon>Bacteria</taxon>
        <taxon>Bacillati</taxon>
        <taxon>Bacillota</taxon>
        <taxon>Clostridia</taxon>
        <taxon>Eubacteriales</taxon>
        <taxon>Clostridiaceae</taxon>
        <taxon>Clostridium</taxon>
    </lineage>
</organism>
<dbReference type="GO" id="GO:0016746">
    <property type="term" value="F:acyltransferase activity"/>
    <property type="evidence" value="ECO:0007669"/>
    <property type="project" value="UniProtKB-KW"/>
</dbReference>
<dbReference type="RefSeq" id="WP_015614683.1">
    <property type="nucleotide sequence ID" value="NC_021182.1"/>
</dbReference>
<proteinExistence type="predicted"/>
<dbReference type="HOGENOM" id="CLU_074037_0_0_9"/>
<sequence length="325" mass="38234">MMKILSTIADNYALHNFHKKYSKKDQFNYNEEEVNKLNSDFSKFYKKPILPKIHYEKDTTENNYEIGKMKFLSEVENEDTNKEALFHYRKYLGTGNNINIIFIHGWKSETLHRLDKLFLDSFIGRRYNIYNYVQPFHMERTPDTSSYSGEYYISADVNRTLKSVQQSVSDIRALINYIKTEKEEKIIIIGLSLGGIVSNLLAETEENIDGLVSLFYGNDLSFTVFESEVGKYIKKDFLKNKFEYNLLKKNWSIINPSLRKPVIDIDKILLISGKDDKVVLNKNTSLVWQNWQNSERYIYKCGHSGTALCKNRLRRDVLKFIDKRV</sequence>
<gene>
    <name evidence="1" type="ORF">Clopa_1383</name>
</gene>
<dbReference type="AlphaFoldDB" id="R4K3R7"/>
<reference evidence="1 2" key="1">
    <citation type="submission" date="2012-01" db="EMBL/GenBank/DDBJ databases">
        <title>Complete sequence of chromosome of Clostridium pasteurianum BC1.</title>
        <authorList>
            <consortium name="US DOE Joint Genome Institute"/>
            <person name="Lucas S."/>
            <person name="Han J."/>
            <person name="Lapidus A."/>
            <person name="Cheng J.-F."/>
            <person name="Goodwin L."/>
            <person name="Pitluck S."/>
            <person name="Peters L."/>
            <person name="Mikhailova N."/>
            <person name="Teshima H."/>
            <person name="Detter J.C."/>
            <person name="Han C."/>
            <person name="Tapia R."/>
            <person name="Land M."/>
            <person name="Hauser L."/>
            <person name="Kyrpides N."/>
            <person name="Ivanova N."/>
            <person name="Pagani I."/>
            <person name="Dunn J."/>
            <person name="Taghavi S."/>
            <person name="Francis A."/>
            <person name="van der Lelie D."/>
            <person name="Woyke T."/>
        </authorList>
    </citation>
    <scope>NUCLEOTIDE SEQUENCE [LARGE SCALE GENOMIC DNA]</scope>
    <source>
        <strain evidence="1 2">BC1</strain>
    </source>
</reference>
<accession>R4K3R7</accession>
<protein>
    <submittedName>
        <fullName evidence="1">Putative hydrolase or acyltransferase of alpha/beta superfamily</fullName>
    </submittedName>
</protein>
<dbReference type="EMBL" id="CP003261">
    <property type="protein sequence ID" value="AGK96361.1"/>
    <property type="molecule type" value="Genomic_DNA"/>
</dbReference>
<keyword evidence="1" id="KW-0378">Hydrolase</keyword>
<dbReference type="STRING" id="86416.Clopa_1383"/>
<dbReference type="eggNOG" id="COG1073">
    <property type="taxonomic scope" value="Bacteria"/>
</dbReference>
<dbReference type="PANTHER" id="PTHR13617">
    <property type="entry name" value="PROTEIN ABHD18"/>
    <property type="match status" value="1"/>
</dbReference>
<dbReference type="PATRIC" id="fig|86416.3.peg.1380"/>
<dbReference type="PANTHER" id="PTHR13617:SF14">
    <property type="entry name" value="PROTEIN ABHD18"/>
    <property type="match status" value="1"/>
</dbReference>
<dbReference type="GO" id="GO:0016787">
    <property type="term" value="F:hydrolase activity"/>
    <property type="evidence" value="ECO:0007669"/>
    <property type="project" value="UniProtKB-KW"/>
</dbReference>
<dbReference type="Gene3D" id="3.40.50.1820">
    <property type="entry name" value="alpha/beta hydrolase"/>
    <property type="match status" value="1"/>
</dbReference>
<dbReference type="KEGG" id="cpas:Clopa_1383"/>
<dbReference type="InterPro" id="IPR029058">
    <property type="entry name" value="AB_hydrolase_fold"/>
</dbReference>
<name>R4K3R7_CLOPA</name>